<dbReference type="Proteomes" id="UP001431209">
    <property type="component" value="Unassembled WGS sequence"/>
</dbReference>
<keyword evidence="3" id="KW-1185">Reference proteome</keyword>
<evidence type="ECO:0000313" key="3">
    <source>
        <dbReference type="Proteomes" id="UP001431209"/>
    </source>
</evidence>
<accession>A0AAW2Z582</accession>
<feature type="region of interest" description="Disordered" evidence="1">
    <location>
        <begin position="96"/>
        <end position="116"/>
    </location>
</feature>
<comment type="caution">
    <text evidence="2">The sequence shown here is derived from an EMBL/GenBank/DDBJ whole genome shotgun (WGS) entry which is preliminary data.</text>
</comment>
<dbReference type="AlphaFoldDB" id="A0AAW2Z582"/>
<dbReference type="EMBL" id="JAOPGA020001092">
    <property type="protein sequence ID" value="KAL0484961.1"/>
    <property type="molecule type" value="Genomic_DNA"/>
</dbReference>
<sequence>MPPKVKQQHTNYCPKHFLLSTKCRDKDCKHWKLFKVFPISGNMALSKIYRLFPNFSPYRQQIRDNIDEVLDRTGIDGLDQAYVEILDNAEEQKRLFSLEPSSNKRKSKSPPRTDKRIKVDETIAIKNSAPEEDSSIEEDCEKLSYIIDRQNVIDSSEVPINSILRTSKLVNGSSDQHNIDNGDIPYPPDVTTHIVQMYTSSIQTMHTRWIIHANKLGIISDANCEDLQLLVFDNQCALASLTLFLSLYDTLCSDDVEDAKKRWSVEGSMLLGEILEMMSRRASTKDAATVSTNKRKVLPLSIDSSTDNVQSDEN</sequence>
<evidence type="ECO:0000313" key="2">
    <source>
        <dbReference type="EMBL" id="KAL0484961.1"/>
    </source>
</evidence>
<name>A0AAW2Z582_9EUKA</name>
<reference evidence="2 3" key="1">
    <citation type="submission" date="2024-03" db="EMBL/GenBank/DDBJ databases">
        <title>The Acrasis kona genome and developmental transcriptomes reveal deep origins of eukaryotic multicellular pathways.</title>
        <authorList>
            <person name="Sheikh S."/>
            <person name="Fu C.-J."/>
            <person name="Brown M.W."/>
            <person name="Baldauf S.L."/>
        </authorList>
    </citation>
    <scope>NUCLEOTIDE SEQUENCE [LARGE SCALE GENOMIC DNA]</scope>
    <source>
        <strain evidence="2 3">ATCC MYA-3509</strain>
    </source>
</reference>
<evidence type="ECO:0000256" key="1">
    <source>
        <dbReference type="SAM" id="MobiDB-lite"/>
    </source>
</evidence>
<proteinExistence type="predicted"/>
<organism evidence="2 3">
    <name type="scientific">Acrasis kona</name>
    <dbReference type="NCBI Taxonomy" id="1008807"/>
    <lineage>
        <taxon>Eukaryota</taxon>
        <taxon>Discoba</taxon>
        <taxon>Heterolobosea</taxon>
        <taxon>Tetramitia</taxon>
        <taxon>Eutetramitia</taxon>
        <taxon>Acrasidae</taxon>
        <taxon>Acrasis</taxon>
    </lineage>
</organism>
<protein>
    <submittedName>
        <fullName evidence="2">CysA1</fullName>
    </submittedName>
</protein>
<gene>
    <name evidence="2" type="ORF">AKO1_003763</name>
</gene>